<keyword evidence="2" id="KW-1185">Reference proteome</keyword>
<accession>A0A417XXF4</accession>
<protein>
    <submittedName>
        <fullName evidence="1">Uncharacterized protein</fullName>
    </submittedName>
</protein>
<dbReference type="EMBL" id="QXGH01000028">
    <property type="protein sequence ID" value="RHW24930.1"/>
    <property type="molecule type" value="Genomic_DNA"/>
</dbReference>
<name>A0A417XXF4_9ACTN</name>
<dbReference type="Proteomes" id="UP000283644">
    <property type="component" value="Unassembled WGS sequence"/>
</dbReference>
<sequence>MRTVTPGARVVGEVRMGERYEGHIGSVRGTASRDLAESNDVIDREAADSLLGVETAFDIPDLLALLPAFEDEIEAGERRLRECVRLLRAHRATWREIGDALQVSRQAAWERFRTS</sequence>
<reference evidence="1 2" key="1">
    <citation type="submission" date="2018-09" db="EMBL/GenBank/DDBJ databases">
        <title>Genome sequencing of Nocardioides immobilis CCTCC AB 2017083 for comparison to Nocardioides silvaticus.</title>
        <authorList>
            <person name="Li C."/>
            <person name="Wang G."/>
        </authorList>
    </citation>
    <scope>NUCLEOTIDE SEQUENCE [LARGE SCALE GENOMIC DNA]</scope>
    <source>
        <strain evidence="1 2">CCTCC AB 2017083</strain>
    </source>
</reference>
<dbReference type="AlphaFoldDB" id="A0A417XXF4"/>
<evidence type="ECO:0000313" key="2">
    <source>
        <dbReference type="Proteomes" id="UP000283644"/>
    </source>
</evidence>
<evidence type="ECO:0000313" key="1">
    <source>
        <dbReference type="EMBL" id="RHW24930.1"/>
    </source>
</evidence>
<organism evidence="1 2">
    <name type="scientific">Nocardioides immobilis</name>
    <dbReference type="NCBI Taxonomy" id="2049295"/>
    <lineage>
        <taxon>Bacteria</taxon>
        <taxon>Bacillati</taxon>
        <taxon>Actinomycetota</taxon>
        <taxon>Actinomycetes</taxon>
        <taxon>Propionibacteriales</taxon>
        <taxon>Nocardioidaceae</taxon>
        <taxon>Nocardioides</taxon>
    </lineage>
</organism>
<gene>
    <name evidence="1" type="ORF">D0Z08_22280</name>
</gene>
<comment type="caution">
    <text evidence="1">The sequence shown here is derived from an EMBL/GenBank/DDBJ whole genome shotgun (WGS) entry which is preliminary data.</text>
</comment>
<proteinExistence type="predicted"/>